<dbReference type="Proteomes" id="UP000002654">
    <property type="component" value="Chromosome"/>
</dbReference>
<dbReference type="RefSeq" id="WP_014127873.1">
    <property type="nucleotide sequence ID" value="NC_016070.1"/>
</dbReference>
<evidence type="ECO:0000256" key="5">
    <source>
        <dbReference type="ARBA" id="ARBA00022989"/>
    </source>
</evidence>
<evidence type="ECO:0000313" key="9">
    <source>
        <dbReference type="EMBL" id="CCC82620.1"/>
    </source>
</evidence>
<sequence length="438" mass="45371">MERARVLASITLSSFVMPYLGNAINVAALAMSLSLGVPVASVGFLQLLLTLATASAVVPLGRLADVSGRPKVYRAGLALMALASALALLPLSYFALALILAVLGIGAAAVYGSNYAILVSAYPPGERGRAIGINTLAVYIGLTSGPVIGGILASANWRYIFLISLLFSTSSLVMALDIGGDRAAREPFDAVGAVLFSIGVLFSMLGTAVSPFIGLLGIALLAAFGAYEATRPIPLIDPRLFKRLRFTAAVLASLLNYMATFAVTFMLGLYLEKLRGLPSSYAGMLLLPQPAMMAALSPLSGWLSDLVEPGVISSAGMALATVALAAMSTLGPSTSLSTLEIELALLGVGFALFISPNTNIIMSSAEPRHRGVASAVVATARLVGQSLSMAIAVYILSHEGGFGAVQTSMAIYSIISLIASILSLLRISGPRTFKRGRR</sequence>
<feature type="transmembrane region" description="Helical" evidence="7">
    <location>
        <begin position="72"/>
        <end position="89"/>
    </location>
</feature>
<dbReference type="GeneID" id="11262895"/>
<dbReference type="PANTHER" id="PTHR42718:SF46">
    <property type="entry name" value="BLR6921 PROTEIN"/>
    <property type="match status" value="1"/>
</dbReference>
<dbReference type="Gene3D" id="1.20.1250.20">
    <property type="entry name" value="MFS general substrate transporter like domains"/>
    <property type="match status" value="2"/>
</dbReference>
<evidence type="ECO:0000256" key="2">
    <source>
        <dbReference type="ARBA" id="ARBA00022448"/>
    </source>
</evidence>
<feature type="transmembrane region" description="Helical" evidence="7">
    <location>
        <begin position="130"/>
        <end position="153"/>
    </location>
</feature>
<dbReference type="CDD" id="cd17321">
    <property type="entry name" value="MFS_MMR_MDR_like"/>
    <property type="match status" value="1"/>
</dbReference>
<feature type="transmembrane region" description="Helical" evidence="7">
    <location>
        <begin position="159"/>
        <end position="176"/>
    </location>
</feature>
<dbReference type="PaxDb" id="768679-TTX_2006"/>
<evidence type="ECO:0000256" key="4">
    <source>
        <dbReference type="ARBA" id="ARBA00022692"/>
    </source>
</evidence>
<feature type="transmembrane region" description="Helical" evidence="7">
    <location>
        <begin position="374"/>
        <end position="397"/>
    </location>
</feature>
<feature type="transmembrane region" description="Helical" evidence="7">
    <location>
        <begin position="311"/>
        <end position="331"/>
    </location>
</feature>
<dbReference type="GO" id="GO:0005886">
    <property type="term" value="C:plasma membrane"/>
    <property type="evidence" value="ECO:0007669"/>
    <property type="project" value="UniProtKB-SubCell"/>
</dbReference>
<evidence type="ECO:0000256" key="6">
    <source>
        <dbReference type="ARBA" id="ARBA00023136"/>
    </source>
</evidence>
<feature type="transmembrane region" description="Helical" evidence="7">
    <location>
        <begin position="343"/>
        <end position="362"/>
    </location>
</feature>
<dbReference type="PRINTS" id="PR01036">
    <property type="entry name" value="TCRTETB"/>
</dbReference>
<keyword evidence="6 7" id="KW-0472">Membrane</keyword>
<dbReference type="STRING" id="768679.TTX_2006"/>
<name>G4RM25_THETK</name>
<feature type="transmembrane region" description="Helical" evidence="7">
    <location>
        <begin position="248"/>
        <end position="269"/>
    </location>
</feature>
<keyword evidence="3" id="KW-1003">Cell membrane</keyword>
<dbReference type="AlphaFoldDB" id="G4RM25"/>
<reference evidence="9 10" key="1">
    <citation type="journal article" date="2011" name="PLoS ONE">
        <title>The complete genome sequence of Thermoproteus tenax: a physiologically versatile member of the Crenarchaeota.</title>
        <authorList>
            <person name="Siebers B."/>
            <person name="Zaparty M."/>
            <person name="Raddatz G."/>
            <person name="Tjaden B."/>
            <person name="Albers S.V."/>
            <person name="Bell S.D."/>
            <person name="Blombach F."/>
            <person name="Kletzin A."/>
            <person name="Kyrpides N."/>
            <person name="Lanz C."/>
            <person name="Plagens A."/>
            <person name="Rampp M."/>
            <person name="Rosinus A."/>
            <person name="von Jan M."/>
            <person name="Makarova K.S."/>
            <person name="Klenk H.P."/>
            <person name="Schuster S.C."/>
            <person name="Hensel R."/>
        </authorList>
    </citation>
    <scope>NUCLEOTIDE SEQUENCE [LARGE SCALE GENOMIC DNA]</scope>
    <source>
        <strain evidence="10">ATCC 35583 / DSM 2078 / JCM 9277 / NBRC 100435 / Kra 1</strain>
    </source>
</reference>
<dbReference type="InterPro" id="IPR020846">
    <property type="entry name" value="MFS_dom"/>
</dbReference>
<keyword evidence="2" id="KW-0813">Transport</keyword>
<dbReference type="PANTHER" id="PTHR42718">
    <property type="entry name" value="MAJOR FACILITATOR SUPERFAMILY MULTIDRUG TRANSPORTER MFSC"/>
    <property type="match status" value="1"/>
</dbReference>
<dbReference type="OrthoDB" id="117970at2157"/>
<dbReference type="InterPro" id="IPR011701">
    <property type="entry name" value="MFS"/>
</dbReference>
<proteinExistence type="predicted"/>
<dbReference type="Pfam" id="PF07690">
    <property type="entry name" value="MFS_1"/>
    <property type="match status" value="1"/>
</dbReference>
<dbReference type="PROSITE" id="PS50850">
    <property type="entry name" value="MFS"/>
    <property type="match status" value="1"/>
</dbReference>
<evidence type="ECO:0000256" key="3">
    <source>
        <dbReference type="ARBA" id="ARBA00022475"/>
    </source>
</evidence>
<gene>
    <name evidence="9" type="primary">yebQ</name>
    <name evidence="9" type="ordered locus">TTX_2006</name>
</gene>
<dbReference type="PATRIC" id="fig|768679.9.peg.2031"/>
<keyword evidence="4 7" id="KW-0812">Transmembrane</keyword>
<feature type="transmembrane region" description="Helical" evidence="7">
    <location>
        <begin position="409"/>
        <end position="428"/>
    </location>
</feature>
<keyword evidence="5 7" id="KW-1133">Transmembrane helix</keyword>
<comment type="subcellular location">
    <subcellularLocation>
        <location evidence="1">Cell membrane</location>
        <topology evidence="1">Multi-pass membrane protein</topology>
    </subcellularLocation>
</comment>
<evidence type="ECO:0000256" key="7">
    <source>
        <dbReference type="SAM" id="Phobius"/>
    </source>
</evidence>
<feature type="transmembrane region" description="Helical" evidence="7">
    <location>
        <begin position="39"/>
        <end position="60"/>
    </location>
</feature>
<dbReference type="EMBL" id="FN869859">
    <property type="protein sequence ID" value="CCC82620.1"/>
    <property type="molecule type" value="Genomic_DNA"/>
</dbReference>
<dbReference type="KEGG" id="ttn:TTX_2006"/>
<dbReference type="GO" id="GO:0022857">
    <property type="term" value="F:transmembrane transporter activity"/>
    <property type="evidence" value="ECO:0007669"/>
    <property type="project" value="InterPro"/>
</dbReference>
<organism evidence="9 10">
    <name type="scientific">Thermoproteus tenax (strain ATCC 35583 / DSM 2078 / JCM 9277 / NBRC 100435 / Kra 1)</name>
    <dbReference type="NCBI Taxonomy" id="768679"/>
    <lineage>
        <taxon>Archaea</taxon>
        <taxon>Thermoproteota</taxon>
        <taxon>Thermoprotei</taxon>
        <taxon>Thermoproteales</taxon>
        <taxon>Thermoproteaceae</taxon>
        <taxon>Thermoproteus</taxon>
    </lineage>
</organism>
<feature type="transmembrane region" description="Helical" evidence="7">
    <location>
        <begin position="281"/>
        <end position="299"/>
    </location>
</feature>
<keyword evidence="10" id="KW-1185">Reference proteome</keyword>
<feature type="domain" description="Major facilitator superfamily (MFS) profile" evidence="8">
    <location>
        <begin position="6"/>
        <end position="431"/>
    </location>
</feature>
<feature type="transmembrane region" description="Helical" evidence="7">
    <location>
        <begin position="188"/>
        <end position="205"/>
    </location>
</feature>
<protein>
    <submittedName>
        <fullName evidence="9">Efflux pump antibiotic resistance protein</fullName>
    </submittedName>
</protein>
<evidence type="ECO:0000313" key="10">
    <source>
        <dbReference type="Proteomes" id="UP000002654"/>
    </source>
</evidence>
<dbReference type="HOGENOM" id="CLU_000960_28_3_2"/>
<evidence type="ECO:0000259" key="8">
    <source>
        <dbReference type="PROSITE" id="PS50850"/>
    </source>
</evidence>
<dbReference type="eggNOG" id="arCOG00143">
    <property type="taxonomic scope" value="Archaea"/>
</dbReference>
<evidence type="ECO:0000256" key="1">
    <source>
        <dbReference type="ARBA" id="ARBA00004651"/>
    </source>
</evidence>
<dbReference type="SUPFAM" id="SSF103473">
    <property type="entry name" value="MFS general substrate transporter"/>
    <property type="match status" value="1"/>
</dbReference>
<dbReference type="InterPro" id="IPR036259">
    <property type="entry name" value="MFS_trans_sf"/>
</dbReference>
<accession>G4RM25</accession>